<sequence>MRNQSPSQRGAIKRMRYSEEQIIVILTEHETGAKCADLYRKHGMAETLSPPLTI</sequence>
<name>A0A1N7F9M8_9RHOB</name>
<keyword evidence="2" id="KW-1185">Reference proteome</keyword>
<evidence type="ECO:0000313" key="1">
    <source>
        <dbReference type="EMBL" id="SIR97029.1"/>
    </source>
</evidence>
<evidence type="ECO:0000313" key="2">
    <source>
        <dbReference type="Proteomes" id="UP000186019"/>
    </source>
</evidence>
<organism evidence="1 2">
    <name type="scientific">Roseovarius nanhaiticus</name>
    <dbReference type="NCBI Taxonomy" id="573024"/>
    <lineage>
        <taxon>Bacteria</taxon>
        <taxon>Pseudomonadati</taxon>
        <taxon>Pseudomonadota</taxon>
        <taxon>Alphaproteobacteria</taxon>
        <taxon>Rhodobacterales</taxon>
        <taxon>Roseobacteraceae</taxon>
        <taxon>Roseovarius</taxon>
    </lineage>
</organism>
<protein>
    <submittedName>
        <fullName evidence="1">Putative transposase</fullName>
    </submittedName>
</protein>
<accession>A0A1N7F9M8</accession>
<gene>
    <name evidence="1" type="ORF">SAMN05421666_0865</name>
</gene>
<dbReference type="EMBL" id="FTNV01000001">
    <property type="protein sequence ID" value="SIR97029.1"/>
    <property type="molecule type" value="Genomic_DNA"/>
</dbReference>
<dbReference type="AlphaFoldDB" id="A0A1N7F9M8"/>
<reference evidence="1 2" key="1">
    <citation type="submission" date="2017-01" db="EMBL/GenBank/DDBJ databases">
        <authorList>
            <person name="Mah S.A."/>
            <person name="Swanson W.J."/>
            <person name="Moy G.W."/>
            <person name="Vacquier V.D."/>
        </authorList>
    </citation>
    <scope>NUCLEOTIDE SEQUENCE [LARGE SCALE GENOMIC DNA]</scope>
    <source>
        <strain evidence="1 2">DSM 29590</strain>
    </source>
</reference>
<dbReference type="Proteomes" id="UP000186019">
    <property type="component" value="Unassembled WGS sequence"/>
</dbReference>
<proteinExistence type="predicted"/>